<dbReference type="InterPro" id="IPR000994">
    <property type="entry name" value="Pept_M24"/>
</dbReference>
<feature type="binding site" evidence="6">
    <location>
        <position position="154"/>
    </location>
    <ligand>
        <name>substrate</name>
    </ligand>
</feature>
<dbReference type="Pfam" id="PF00557">
    <property type="entry name" value="Peptidase_M24"/>
    <property type="match status" value="1"/>
</dbReference>
<evidence type="ECO:0000313" key="11">
    <source>
        <dbReference type="Proteomes" id="UP001219037"/>
    </source>
</evidence>
<dbReference type="EC" id="3.4.11.18" evidence="6 7"/>
<feature type="domain" description="Peptidase M24" evidence="9">
    <location>
        <begin position="88"/>
        <end position="317"/>
    </location>
</feature>
<dbReference type="PANTHER" id="PTHR43330:SF16">
    <property type="entry name" value="METHIONINE AMINOPEPTIDASE 2"/>
    <property type="match status" value="1"/>
</dbReference>
<keyword evidence="4 6" id="KW-0479">Metal-binding</keyword>
<dbReference type="Gene3D" id="3.90.230.10">
    <property type="entry name" value="Creatinase/methionine aminopeptidase superfamily"/>
    <property type="match status" value="1"/>
</dbReference>
<evidence type="ECO:0000256" key="6">
    <source>
        <dbReference type="HAMAP-Rule" id="MF_01974"/>
    </source>
</evidence>
<comment type="function">
    <text evidence="1 6">Removes the N-terminal methionine from nascent proteins. The N-terminal methionine is often cleaved when the second residue in the primary sequence is small and uncharged (Met-Ala-, Cys, Gly, Pro, Ser, Thr, or Val). Requires deformylation of the N(alpha)-formylated initiator methionine before it can be hydrolyzed.</text>
</comment>
<comment type="cofactor">
    <cofactor evidence="6">
        <name>Co(2+)</name>
        <dbReference type="ChEBI" id="CHEBI:48828"/>
    </cofactor>
    <cofactor evidence="6">
        <name>Zn(2+)</name>
        <dbReference type="ChEBI" id="CHEBI:29105"/>
    </cofactor>
    <cofactor evidence="6">
        <name>Mn(2+)</name>
        <dbReference type="ChEBI" id="CHEBI:29035"/>
    </cofactor>
    <cofactor evidence="6">
        <name>Fe(2+)</name>
        <dbReference type="ChEBI" id="CHEBI:29033"/>
    </cofactor>
    <text evidence="6">Binds 2 divalent metal cations per subunit. Has a high-affinity and a low affinity metal-binding site. The true nature of the physiological cofactor is under debate. The enzyme is active with cobalt, zinc, manganese or divalent iron ions. Most likely, methionine aminopeptidases function as mononuclear Fe(2+)-metalloproteases under physiological conditions, and the catalytically relevant metal-binding site has been assigned to the histidine-containing high-affinity site.</text>
</comment>
<gene>
    <name evidence="6 10" type="primary">map</name>
    <name evidence="10" type="ORF">P8192_08700</name>
</gene>
<reference evidence="10 11" key="1">
    <citation type="submission" date="2023-04" db="EMBL/GenBank/DDBJ databases">
        <title>Funneling lignin-derived compounds into biodiesel using alkali-halophilic Citricoccus sp. P2.</title>
        <authorList>
            <person name="Luo C.-B."/>
        </authorList>
    </citation>
    <scope>NUCLEOTIDE SEQUENCE [LARGE SCALE GENOMIC DNA]</scope>
    <source>
        <strain evidence="10 11">P2</strain>
    </source>
</reference>
<feature type="binding site" evidence="6">
    <location>
        <position position="252"/>
    </location>
    <ligand>
        <name>substrate</name>
    </ligand>
</feature>
<evidence type="ECO:0000256" key="4">
    <source>
        <dbReference type="ARBA" id="ARBA00022723"/>
    </source>
</evidence>
<evidence type="ECO:0000256" key="3">
    <source>
        <dbReference type="ARBA" id="ARBA00022670"/>
    </source>
</evidence>
<dbReference type="InterPro" id="IPR001714">
    <property type="entry name" value="Pept_M24_MAP"/>
</dbReference>
<comment type="catalytic activity">
    <reaction evidence="6 7">
        <text>Release of N-terminal amino acids, preferentially methionine, from peptides and arylamides.</text>
        <dbReference type="EC" id="3.4.11.18"/>
    </reaction>
</comment>
<dbReference type="CDD" id="cd01086">
    <property type="entry name" value="MetAP1"/>
    <property type="match status" value="1"/>
</dbReference>
<feature type="binding site" evidence="6">
    <location>
        <position position="182"/>
    </location>
    <ligand>
        <name>a divalent metal cation</name>
        <dbReference type="ChEBI" id="CHEBI:60240"/>
        <label>2</label>
        <note>catalytic</note>
    </ligand>
</feature>
<feature type="binding site" evidence="6">
    <location>
        <position position="171"/>
    </location>
    <ligand>
        <name>a divalent metal cation</name>
        <dbReference type="ChEBI" id="CHEBI:60240"/>
        <label>1</label>
    </ligand>
</feature>
<dbReference type="HAMAP" id="MF_01974">
    <property type="entry name" value="MetAP_1"/>
    <property type="match status" value="1"/>
</dbReference>
<feature type="binding site" evidence="6">
    <location>
        <position position="245"/>
    </location>
    <ligand>
        <name>a divalent metal cation</name>
        <dbReference type="ChEBI" id="CHEBI:60240"/>
        <label>2</label>
        <note>catalytic</note>
    </ligand>
</feature>
<keyword evidence="11" id="KW-1185">Reference proteome</keyword>
<dbReference type="InterPro" id="IPR002467">
    <property type="entry name" value="Pept_M24A_MAP1"/>
</dbReference>
<dbReference type="EMBL" id="CP121252">
    <property type="protein sequence ID" value="WFP15491.1"/>
    <property type="molecule type" value="Genomic_DNA"/>
</dbReference>
<keyword evidence="3 6" id="KW-0645">Protease</keyword>
<feature type="binding site" evidence="6">
    <location>
        <position position="310"/>
    </location>
    <ligand>
        <name>a divalent metal cation</name>
        <dbReference type="ChEBI" id="CHEBI:60240"/>
        <label>2</label>
        <note>catalytic</note>
    </ligand>
</feature>
<proteinExistence type="inferred from homology"/>
<evidence type="ECO:0000256" key="2">
    <source>
        <dbReference type="ARBA" id="ARBA00022438"/>
    </source>
</evidence>
<feature type="compositionally biased region" description="Basic and acidic residues" evidence="8">
    <location>
        <begin position="25"/>
        <end position="34"/>
    </location>
</feature>
<dbReference type="SUPFAM" id="SSF55920">
    <property type="entry name" value="Creatinase/aminopeptidase"/>
    <property type="match status" value="1"/>
</dbReference>
<dbReference type="PRINTS" id="PR00599">
    <property type="entry name" value="MAPEPTIDASE"/>
</dbReference>
<comment type="subunit">
    <text evidence="6">Monomer.</text>
</comment>
<dbReference type="InterPro" id="IPR036005">
    <property type="entry name" value="Creatinase/aminopeptidase-like"/>
</dbReference>
<feature type="binding site" evidence="6">
    <location>
        <position position="310"/>
    </location>
    <ligand>
        <name>a divalent metal cation</name>
        <dbReference type="ChEBI" id="CHEBI:60240"/>
        <label>1</label>
    </ligand>
</feature>
<dbReference type="PANTHER" id="PTHR43330">
    <property type="entry name" value="METHIONINE AMINOPEPTIDASE"/>
    <property type="match status" value="1"/>
</dbReference>
<name>A0ABY8H3G2_9MICC</name>
<sequence>MTENDLLSTASTTGLEAPAPGSDASHNHPVDGPDRGQPGSRAPRGRLVPGTISAERFVPARIARPEYVGKKTADEGKAGDVYDAAGIERIRTAGRIASQALDALEEYIRPGVTTDELDVIAHQFLIEAGAYPSCLSYKGFPKSICTSLNEVVCHGIPDSTVLEDGDLLNVDITAYYDGVHGDTNRTFRVGTVDEETDLLIERTHEAMMRGIRAVKPGREINVIGRTIESYAKRFGYGVVKDFVGHGVGVEFHSGLIVPHYDAAPAYNTVMVPGMVFTIEPMIALGGIEWDLWDDGWTVTTRDRSRTAQFEHTLVVTEDGTDILTLS</sequence>
<evidence type="ECO:0000256" key="1">
    <source>
        <dbReference type="ARBA" id="ARBA00002521"/>
    </source>
</evidence>
<evidence type="ECO:0000259" key="9">
    <source>
        <dbReference type="Pfam" id="PF00557"/>
    </source>
</evidence>
<dbReference type="PROSITE" id="PS00680">
    <property type="entry name" value="MAP_1"/>
    <property type="match status" value="1"/>
</dbReference>
<feature type="binding site" evidence="6">
    <location>
        <position position="182"/>
    </location>
    <ligand>
        <name>a divalent metal cation</name>
        <dbReference type="ChEBI" id="CHEBI:60240"/>
        <label>1</label>
    </ligand>
</feature>
<dbReference type="RefSeq" id="WP_270105073.1">
    <property type="nucleotide sequence ID" value="NZ_CP121252.1"/>
</dbReference>
<comment type="similarity">
    <text evidence="6">Belongs to the peptidase M24A family. Methionine aminopeptidase type 1 subfamily.</text>
</comment>
<keyword evidence="2 6" id="KW-0031">Aminopeptidase</keyword>
<evidence type="ECO:0000313" key="10">
    <source>
        <dbReference type="EMBL" id="WFP15491.1"/>
    </source>
</evidence>
<dbReference type="Proteomes" id="UP001219037">
    <property type="component" value="Chromosome"/>
</dbReference>
<keyword evidence="5 6" id="KW-0378">Hydrolase</keyword>
<evidence type="ECO:0000256" key="8">
    <source>
        <dbReference type="SAM" id="MobiDB-lite"/>
    </source>
</evidence>
<evidence type="ECO:0000256" key="7">
    <source>
        <dbReference type="RuleBase" id="RU003653"/>
    </source>
</evidence>
<feature type="compositionally biased region" description="Polar residues" evidence="8">
    <location>
        <begin position="1"/>
        <end position="14"/>
    </location>
</feature>
<protein>
    <recommendedName>
        <fullName evidence="6 7">Methionine aminopeptidase</fullName>
        <shortName evidence="6">MAP</shortName>
        <shortName evidence="6">MetAP</shortName>
        <ecNumber evidence="6 7">3.4.11.18</ecNumber>
    </recommendedName>
    <alternativeName>
        <fullName evidence="6">Peptidase M</fullName>
    </alternativeName>
</protein>
<evidence type="ECO:0000256" key="5">
    <source>
        <dbReference type="ARBA" id="ARBA00022801"/>
    </source>
</evidence>
<organism evidence="10 11">
    <name type="scientific">Citricoccus muralis</name>
    <dbReference type="NCBI Taxonomy" id="169134"/>
    <lineage>
        <taxon>Bacteria</taxon>
        <taxon>Bacillati</taxon>
        <taxon>Actinomycetota</taxon>
        <taxon>Actinomycetes</taxon>
        <taxon>Micrococcales</taxon>
        <taxon>Micrococcaceae</taxon>
        <taxon>Citricoccus</taxon>
    </lineage>
</organism>
<accession>A0ABY8H3G2</accession>
<dbReference type="GO" id="GO:0004239">
    <property type="term" value="F:initiator methionyl aminopeptidase activity"/>
    <property type="evidence" value="ECO:0007669"/>
    <property type="project" value="UniProtKB-EC"/>
</dbReference>
<dbReference type="NCBIfam" id="TIGR00500">
    <property type="entry name" value="met_pdase_I"/>
    <property type="match status" value="1"/>
</dbReference>
<feature type="binding site" evidence="6">
    <location>
        <position position="279"/>
    </location>
    <ligand>
        <name>a divalent metal cation</name>
        <dbReference type="ChEBI" id="CHEBI:60240"/>
        <label>2</label>
        <note>catalytic</note>
    </ligand>
</feature>
<feature type="region of interest" description="Disordered" evidence="8">
    <location>
        <begin position="1"/>
        <end position="50"/>
    </location>
</feature>